<keyword evidence="7 9" id="KW-0675">Receptor</keyword>
<feature type="region of interest" description="Disordered" evidence="10">
    <location>
        <begin position="272"/>
        <end position="295"/>
    </location>
</feature>
<dbReference type="PROSITE" id="PS51843">
    <property type="entry name" value="NR_LBD"/>
    <property type="match status" value="1"/>
</dbReference>
<keyword evidence="6 9" id="KW-0804">Transcription</keyword>
<dbReference type="SUPFAM" id="SSF48508">
    <property type="entry name" value="Nuclear receptor ligand-binding domain"/>
    <property type="match status" value="1"/>
</dbReference>
<sequence length="563" mass="62435">MAASIKEEVCQSGVRRRCRIKGEKLCQVCGDKALAHHFGALACETCKAFFRRNALRQNEVKTCSEGRNCLIDKNSRRVCPWCRMQKCLDVGMKAELIFGVDQKKKLKEKVKRNKMQSKHCSSFAATELPREHASPPFVSSSAVPMMVSQMVTDVCAQAGTSSCSAPYKVDGSVSQAGTSSCSAPYKVDGSVSQAGTSSCSAPYKVDGSVSQERSAVSESVLVEGVSSSLAQGNLPNLEHMVLNASSAACQSKESLEPLEGCCLGGMTKDPKAQSCSQANTSDSPPSIPSSENGPVVVEQKKGSLTDLRTLTRDQLPSDPHMYWRLSEEERMLLTLMSAAYEDTILVSLRERQTSAILDSSDFGITDFLSDCDIQVRNAVSFVKRLEDFRRLNFDDQIACFKSSIGSVMAVRNAYIFVAERNAWLMIKGQMTEELCKSLFPYNPYLGWGTELCRELKAVIKNDITIYALLHCILLFNPSSEKVADRQMVSTMRDKYVVLLRHYLEATFSYVYSEDYVRVLQNIVLEFGELNRVSTKLAKEMHCPGSDDCVRFELLMELHDEADK</sequence>
<evidence type="ECO:0000256" key="7">
    <source>
        <dbReference type="ARBA" id="ARBA00023170"/>
    </source>
</evidence>
<evidence type="ECO:0000256" key="5">
    <source>
        <dbReference type="ARBA" id="ARBA00023125"/>
    </source>
</evidence>
<dbReference type="Pfam" id="PF00105">
    <property type="entry name" value="zf-C4"/>
    <property type="match status" value="1"/>
</dbReference>
<dbReference type="GO" id="GO:0005634">
    <property type="term" value="C:nucleus"/>
    <property type="evidence" value="ECO:0007669"/>
    <property type="project" value="UniProtKB-SubCell"/>
</dbReference>
<evidence type="ECO:0000256" key="2">
    <source>
        <dbReference type="ARBA" id="ARBA00022771"/>
    </source>
</evidence>
<dbReference type="CDD" id="cd06916">
    <property type="entry name" value="NR_DBD_like"/>
    <property type="match status" value="1"/>
</dbReference>
<comment type="similarity">
    <text evidence="9">Belongs to the nuclear hormone receptor family.</text>
</comment>
<evidence type="ECO:0000259" key="11">
    <source>
        <dbReference type="PROSITE" id="PS51030"/>
    </source>
</evidence>
<evidence type="ECO:0000256" key="9">
    <source>
        <dbReference type="RuleBase" id="RU004334"/>
    </source>
</evidence>
<evidence type="ECO:0000256" key="1">
    <source>
        <dbReference type="ARBA" id="ARBA00022723"/>
    </source>
</evidence>
<dbReference type="Gene3D" id="3.30.50.10">
    <property type="entry name" value="Erythroid Transcription Factor GATA-1, subunit A"/>
    <property type="match status" value="1"/>
</dbReference>
<protein>
    <submittedName>
        <fullName evidence="13">Uncharacterized protein</fullName>
    </submittedName>
</protein>
<evidence type="ECO:0000256" key="6">
    <source>
        <dbReference type="ARBA" id="ARBA00023163"/>
    </source>
</evidence>
<keyword evidence="3 9" id="KW-0862">Zinc</keyword>
<dbReference type="PROSITE" id="PS00031">
    <property type="entry name" value="NUCLEAR_REC_DBD_1"/>
    <property type="match status" value="1"/>
</dbReference>
<dbReference type="GO" id="GO:0030154">
    <property type="term" value="P:cell differentiation"/>
    <property type="evidence" value="ECO:0007669"/>
    <property type="project" value="TreeGrafter"/>
</dbReference>
<reference evidence="13 14" key="1">
    <citation type="submission" date="2024-02" db="EMBL/GenBank/DDBJ databases">
        <title>Chromosome-scale genome assembly of the rough periwinkle Littorina saxatilis.</title>
        <authorList>
            <person name="De Jode A."/>
            <person name="Faria R."/>
            <person name="Formenti G."/>
            <person name="Sims Y."/>
            <person name="Smith T.P."/>
            <person name="Tracey A."/>
            <person name="Wood J.M.D."/>
            <person name="Zagrodzka Z.B."/>
            <person name="Johannesson K."/>
            <person name="Butlin R.K."/>
            <person name="Leder E.H."/>
        </authorList>
    </citation>
    <scope>NUCLEOTIDE SEQUENCE [LARGE SCALE GENOMIC DNA]</scope>
    <source>
        <strain evidence="13">Snail1</strain>
        <tissue evidence="13">Muscle</tissue>
    </source>
</reference>
<organism evidence="13 14">
    <name type="scientific">Littorina saxatilis</name>
    <dbReference type="NCBI Taxonomy" id="31220"/>
    <lineage>
        <taxon>Eukaryota</taxon>
        <taxon>Metazoa</taxon>
        <taxon>Spiralia</taxon>
        <taxon>Lophotrochozoa</taxon>
        <taxon>Mollusca</taxon>
        <taxon>Gastropoda</taxon>
        <taxon>Caenogastropoda</taxon>
        <taxon>Littorinimorpha</taxon>
        <taxon>Littorinoidea</taxon>
        <taxon>Littorinidae</taxon>
        <taxon>Littorina</taxon>
    </lineage>
</organism>
<dbReference type="SMART" id="SM00430">
    <property type="entry name" value="HOLI"/>
    <property type="match status" value="1"/>
</dbReference>
<evidence type="ECO:0000313" key="13">
    <source>
        <dbReference type="EMBL" id="KAK7108950.1"/>
    </source>
</evidence>
<dbReference type="SUPFAM" id="SSF57716">
    <property type="entry name" value="Glucocorticoid receptor-like (DNA-binding domain)"/>
    <property type="match status" value="1"/>
</dbReference>
<keyword evidence="4 9" id="KW-0805">Transcription regulation</keyword>
<dbReference type="PRINTS" id="PR00047">
    <property type="entry name" value="STROIDFINGER"/>
</dbReference>
<keyword evidence="14" id="KW-1185">Reference proteome</keyword>
<dbReference type="PROSITE" id="PS51030">
    <property type="entry name" value="NUCLEAR_REC_DBD_2"/>
    <property type="match status" value="1"/>
</dbReference>
<evidence type="ECO:0000313" key="14">
    <source>
        <dbReference type="Proteomes" id="UP001374579"/>
    </source>
</evidence>
<dbReference type="EMBL" id="JBAMIC010000003">
    <property type="protein sequence ID" value="KAK7108950.1"/>
    <property type="molecule type" value="Genomic_DNA"/>
</dbReference>
<dbReference type="InterPro" id="IPR000536">
    <property type="entry name" value="Nucl_hrmn_rcpt_lig-bd"/>
</dbReference>
<dbReference type="Pfam" id="PF00104">
    <property type="entry name" value="Hormone_recep"/>
    <property type="match status" value="1"/>
</dbReference>
<dbReference type="PRINTS" id="PR00398">
    <property type="entry name" value="STRDHORMONER"/>
</dbReference>
<dbReference type="GO" id="GO:0045944">
    <property type="term" value="P:positive regulation of transcription by RNA polymerase II"/>
    <property type="evidence" value="ECO:0007669"/>
    <property type="project" value="TreeGrafter"/>
</dbReference>
<keyword evidence="5 9" id="KW-0238">DNA-binding</keyword>
<dbReference type="PANTHER" id="PTHR24082">
    <property type="entry name" value="NUCLEAR HORMONE RECEPTOR"/>
    <property type="match status" value="1"/>
</dbReference>
<keyword evidence="2 9" id="KW-0863">Zinc-finger</keyword>
<evidence type="ECO:0000256" key="8">
    <source>
        <dbReference type="ARBA" id="ARBA00023242"/>
    </source>
</evidence>
<evidence type="ECO:0000259" key="12">
    <source>
        <dbReference type="PROSITE" id="PS51843"/>
    </source>
</evidence>
<keyword evidence="1 9" id="KW-0479">Metal-binding</keyword>
<feature type="domain" description="Nuclear receptor" evidence="11">
    <location>
        <begin position="23"/>
        <end position="99"/>
    </location>
</feature>
<dbReference type="PANTHER" id="PTHR24082:SF283">
    <property type="entry name" value="NUCLEAR HORMONE RECEPTOR HR96"/>
    <property type="match status" value="1"/>
</dbReference>
<dbReference type="InterPro" id="IPR001723">
    <property type="entry name" value="Nuclear_hrmn_rcpt"/>
</dbReference>
<dbReference type="Proteomes" id="UP001374579">
    <property type="component" value="Unassembled WGS sequence"/>
</dbReference>
<dbReference type="InterPro" id="IPR050234">
    <property type="entry name" value="Nuclear_hormone_rcpt_NR1"/>
</dbReference>
<dbReference type="InterPro" id="IPR001628">
    <property type="entry name" value="Znf_hrmn_rcpt"/>
</dbReference>
<dbReference type="GO" id="GO:0004879">
    <property type="term" value="F:nuclear receptor activity"/>
    <property type="evidence" value="ECO:0007669"/>
    <property type="project" value="TreeGrafter"/>
</dbReference>
<feature type="domain" description="NR LBD" evidence="12">
    <location>
        <begin position="328"/>
        <end position="562"/>
    </location>
</feature>
<comment type="caution">
    <text evidence="13">The sequence shown here is derived from an EMBL/GenBank/DDBJ whole genome shotgun (WGS) entry which is preliminary data.</text>
</comment>
<dbReference type="InterPro" id="IPR013088">
    <property type="entry name" value="Znf_NHR/GATA"/>
</dbReference>
<comment type="subcellular location">
    <subcellularLocation>
        <location evidence="9">Nucleus</location>
    </subcellularLocation>
</comment>
<accession>A0AAN9GJF1</accession>
<dbReference type="SMART" id="SM00399">
    <property type="entry name" value="ZnF_C4"/>
    <property type="match status" value="1"/>
</dbReference>
<evidence type="ECO:0000256" key="10">
    <source>
        <dbReference type="SAM" id="MobiDB-lite"/>
    </source>
</evidence>
<dbReference type="GO" id="GO:0008270">
    <property type="term" value="F:zinc ion binding"/>
    <property type="evidence" value="ECO:0007669"/>
    <property type="project" value="UniProtKB-KW"/>
</dbReference>
<dbReference type="Gene3D" id="1.10.565.10">
    <property type="entry name" value="Retinoid X Receptor"/>
    <property type="match status" value="1"/>
</dbReference>
<evidence type="ECO:0000256" key="4">
    <source>
        <dbReference type="ARBA" id="ARBA00023015"/>
    </source>
</evidence>
<name>A0AAN9GJF1_9CAEN</name>
<dbReference type="AlphaFoldDB" id="A0AAN9GJF1"/>
<dbReference type="InterPro" id="IPR035500">
    <property type="entry name" value="NHR-like_dom_sf"/>
</dbReference>
<proteinExistence type="inferred from homology"/>
<feature type="compositionally biased region" description="Polar residues" evidence="10">
    <location>
        <begin position="273"/>
        <end position="292"/>
    </location>
</feature>
<evidence type="ECO:0000256" key="3">
    <source>
        <dbReference type="ARBA" id="ARBA00022833"/>
    </source>
</evidence>
<dbReference type="GO" id="GO:0000978">
    <property type="term" value="F:RNA polymerase II cis-regulatory region sequence-specific DNA binding"/>
    <property type="evidence" value="ECO:0007669"/>
    <property type="project" value="TreeGrafter"/>
</dbReference>
<keyword evidence="8 9" id="KW-0539">Nucleus</keyword>
<gene>
    <name evidence="13" type="ORF">V1264_013083</name>
</gene>
<dbReference type="GO" id="GO:0000122">
    <property type="term" value="P:negative regulation of transcription by RNA polymerase II"/>
    <property type="evidence" value="ECO:0007669"/>
    <property type="project" value="TreeGrafter"/>
</dbReference>